<reference evidence="1 2" key="1">
    <citation type="submission" date="2018-07" db="EMBL/GenBank/DDBJ databases">
        <title>Genomic Encyclopedia of Type Strains, Phase III (KMG-III): the genomes of soil and plant-associated and newly described type strains.</title>
        <authorList>
            <person name="Whitman W."/>
        </authorList>
    </citation>
    <scope>NUCLEOTIDE SEQUENCE [LARGE SCALE GENOMIC DNA]</scope>
    <source>
        <strain evidence="1 2">CECT 7948</strain>
    </source>
</reference>
<accession>A0A3D9LKD0</accession>
<evidence type="ECO:0000313" key="2">
    <source>
        <dbReference type="Proteomes" id="UP000256919"/>
    </source>
</evidence>
<dbReference type="EMBL" id="QREI01000010">
    <property type="protein sequence ID" value="REE07828.1"/>
    <property type="molecule type" value="Genomic_DNA"/>
</dbReference>
<evidence type="ECO:0000313" key="1">
    <source>
        <dbReference type="EMBL" id="REE07828.1"/>
    </source>
</evidence>
<keyword evidence="2" id="KW-1185">Reference proteome</keyword>
<dbReference type="AlphaFoldDB" id="A0A3D9LKD0"/>
<dbReference type="OrthoDB" id="1048580at2"/>
<name>A0A3D9LKD0_9FLAO</name>
<comment type="caution">
    <text evidence="1">The sequence shown here is derived from an EMBL/GenBank/DDBJ whole genome shotgun (WGS) entry which is preliminary data.</text>
</comment>
<organism evidence="1 2">
    <name type="scientific">Winogradskyella pacifica</name>
    <dbReference type="NCBI Taxonomy" id="664642"/>
    <lineage>
        <taxon>Bacteria</taxon>
        <taxon>Pseudomonadati</taxon>
        <taxon>Bacteroidota</taxon>
        <taxon>Flavobacteriia</taxon>
        <taxon>Flavobacteriales</taxon>
        <taxon>Flavobacteriaceae</taxon>
        <taxon>Winogradskyella</taxon>
    </lineage>
</organism>
<protein>
    <submittedName>
        <fullName evidence="1">Uncharacterized protein</fullName>
    </submittedName>
</protein>
<sequence>MACKTTKKDVIPRYEQEVRNRHLKGPVKLLQCYVDYVDKDLSFDQKQYYKANLYAGGANEFISTISAKFDSLGRVIRLRPIDSVNHIVRDTNAGIYFYDEEDFNSKKQYTQKDYPRYSYNPNTLKLNQKGYSSSSQINLSDSMDLKIYYRYDYMFDNSGKVLKEFKLTDWDKNIDGKPEIIDSTYAVNYIYNTKDQLIEKQFNFISDRYRDPIQIDHNYDAYRRFKTVEKYTYNDVDLLSTVKLYYDNQVFFREEYTYNNNGQLTKMRRIKMSDFMSINKNIKPHKELFFNDKGDVSKIIAYRDDFKTPFATYLYVYKNYDSYDNWLYCELHLDGEIKKTPTMLAKRIIEYYEN</sequence>
<dbReference type="RefSeq" id="WP_115812460.1">
    <property type="nucleotide sequence ID" value="NZ_QREI01000010.1"/>
</dbReference>
<dbReference type="Proteomes" id="UP000256919">
    <property type="component" value="Unassembled WGS sequence"/>
</dbReference>
<gene>
    <name evidence="1" type="ORF">DFQ09_11022</name>
</gene>
<proteinExistence type="predicted"/>